<reference evidence="11 12" key="1">
    <citation type="submission" date="2016-11" db="EMBL/GenBank/DDBJ databases">
        <authorList>
            <person name="Jaros S."/>
            <person name="Januszkiewicz K."/>
            <person name="Wedrychowicz H."/>
        </authorList>
    </citation>
    <scope>NUCLEOTIDE SEQUENCE [LARGE SCALE GENOMIC DNA]</scope>
    <source>
        <strain evidence="11 12">DSM 29589</strain>
    </source>
</reference>
<protein>
    <recommendedName>
        <fullName evidence="8">Biotin carboxyl carrier protein of acetyl-CoA carboxylase</fullName>
    </recommendedName>
</protein>
<keyword evidence="3 8" id="KW-0444">Lipid biosynthesis</keyword>
<evidence type="ECO:0000256" key="7">
    <source>
        <dbReference type="ARBA" id="ARBA00023267"/>
    </source>
</evidence>
<feature type="compositionally biased region" description="Basic and acidic residues" evidence="9">
    <location>
        <begin position="16"/>
        <end position="25"/>
    </location>
</feature>
<feature type="region of interest" description="Disordered" evidence="9">
    <location>
        <begin position="1"/>
        <end position="25"/>
    </location>
</feature>
<evidence type="ECO:0000256" key="6">
    <source>
        <dbReference type="ARBA" id="ARBA00023160"/>
    </source>
</evidence>
<organism evidence="11 12">
    <name type="scientific">Roseovarius pacificus</name>
    <dbReference type="NCBI Taxonomy" id="337701"/>
    <lineage>
        <taxon>Bacteria</taxon>
        <taxon>Pseudomonadati</taxon>
        <taxon>Pseudomonadota</taxon>
        <taxon>Alphaproteobacteria</taxon>
        <taxon>Rhodobacterales</taxon>
        <taxon>Roseobacteraceae</taxon>
        <taxon>Roseovarius</taxon>
    </lineage>
</organism>
<dbReference type="GO" id="GO:0009317">
    <property type="term" value="C:acetyl-CoA carboxylase complex"/>
    <property type="evidence" value="ECO:0007669"/>
    <property type="project" value="InterPro"/>
</dbReference>
<dbReference type="STRING" id="337701.SAMN05444398_108134"/>
<accession>A0A1M7F8W6</accession>
<dbReference type="Gene3D" id="2.40.50.100">
    <property type="match status" value="1"/>
</dbReference>
<name>A0A1M7F8W6_9RHOB</name>
<comment type="function">
    <text evidence="1 8">This protein is a component of the acetyl coenzyme A carboxylase complex; first, biotin carboxylase catalyzes the carboxylation of the carrier protein and then the transcarboxylase transfers the carboxyl group to form malonyl-CoA.</text>
</comment>
<evidence type="ECO:0000256" key="3">
    <source>
        <dbReference type="ARBA" id="ARBA00022516"/>
    </source>
</evidence>
<dbReference type="SUPFAM" id="SSF51230">
    <property type="entry name" value="Single hybrid motif"/>
    <property type="match status" value="1"/>
</dbReference>
<dbReference type="AlphaFoldDB" id="A0A1M7F8W6"/>
<evidence type="ECO:0000256" key="5">
    <source>
        <dbReference type="ARBA" id="ARBA00023098"/>
    </source>
</evidence>
<dbReference type="PROSITE" id="PS00188">
    <property type="entry name" value="BIOTIN"/>
    <property type="match status" value="1"/>
</dbReference>
<dbReference type="NCBIfam" id="NF005457">
    <property type="entry name" value="PRK07051.1"/>
    <property type="match status" value="1"/>
</dbReference>
<dbReference type="InterPro" id="IPR001882">
    <property type="entry name" value="Biotin_BS"/>
</dbReference>
<evidence type="ECO:0000313" key="11">
    <source>
        <dbReference type="EMBL" id="SHM00522.1"/>
    </source>
</evidence>
<dbReference type="GO" id="GO:0003989">
    <property type="term" value="F:acetyl-CoA carboxylase activity"/>
    <property type="evidence" value="ECO:0007669"/>
    <property type="project" value="InterPro"/>
</dbReference>
<dbReference type="CDD" id="cd06850">
    <property type="entry name" value="biotinyl_domain"/>
    <property type="match status" value="1"/>
</dbReference>
<evidence type="ECO:0000256" key="1">
    <source>
        <dbReference type="ARBA" id="ARBA00003761"/>
    </source>
</evidence>
<dbReference type="InterPro" id="IPR001249">
    <property type="entry name" value="AcCoA_biotinCC"/>
</dbReference>
<comment type="pathway">
    <text evidence="2 8">Lipid metabolism; fatty acid biosynthesis.</text>
</comment>
<sequence>MADIQSPLPGTFYHRPSPEDAPYKSKGDAVAVGDVIGLVEVMKTFIEVKSEIAGTFGDYAAGNEAAVTAGQVLATLDD</sequence>
<proteinExistence type="predicted"/>
<evidence type="ECO:0000256" key="4">
    <source>
        <dbReference type="ARBA" id="ARBA00022832"/>
    </source>
</evidence>
<evidence type="ECO:0000256" key="2">
    <source>
        <dbReference type="ARBA" id="ARBA00005194"/>
    </source>
</evidence>
<dbReference type="UniPathway" id="UPA00094"/>
<keyword evidence="4 8" id="KW-0276">Fatty acid metabolism</keyword>
<dbReference type="InterPro" id="IPR000089">
    <property type="entry name" value="Biotin_lipoyl"/>
</dbReference>
<dbReference type="InterPro" id="IPR011053">
    <property type="entry name" value="Single_hybrid_motif"/>
</dbReference>
<keyword evidence="6 8" id="KW-0275">Fatty acid biosynthesis</keyword>
<dbReference type="RefSeq" id="WP_073035428.1">
    <property type="nucleotide sequence ID" value="NZ_BMLR01000009.1"/>
</dbReference>
<dbReference type="GO" id="GO:0006633">
    <property type="term" value="P:fatty acid biosynthetic process"/>
    <property type="evidence" value="ECO:0007669"/>
    <property type="project" value="UniProtKB-UniPathway"/>
</dbReference>
<evidence type="ECO:0000259" key="10">
    <source>
        <dbReference type="Pfam" id="PF00364"/>
    </source>
</evidence>
<evidence type="ECO:0000256" key="8">
    <source>
        <dbReference type="RuleBase" id="RU364072"/>
    </source>
</evidence>
<keyword evidence="7 8" id="KW-0092">Biotin</keyword>
<dbReference type="PRINTS" id="PR01071">
    <property type="entry name" value="ACOABIOTINCC"/>
</dbReference>
<dbReference type="Pfam" id="PF00364">
    <property type="entry name" value="Biotin_lipoyl"/>
    <property type="match status" value="1"/>
</dbReference>
<feature type="domain" description="Lipoyl-binding" evidence="10">
    <location>
        <begin position="3"/>
        <end position="76"/>
    </location>
</feature>
<dbReference type="EMBL" id="FRBR01000008">
    <property type="protein sequence ID" value="SHM00522.1"/>
    <property type="molecule type" value="Genomic_DNA"/>
</dbReference>
<gene>
    <name evidence="11" type="ORF">SAMN05444398_108134</name>
</gene>
<evidence type="ECO:0000313" key="12">
    <source>
        <dbReference type="Proteomes" id="UP000183974"/>
    </source>
</evidence>
<keyword evidence="5 8" id="KW-0443">Lipid metabolism</keyword>
<keyword evidence="12" id="KW-1185">Reference proteome</keyword>
<evidence type="ECO:0000256" key="9">
    <source>
        <dbReference type="SAM" id="MobiDB-lite"/>
    </source>
</evidence>
<dbReference type="Proteomes" id="UP000183974">
    <property type="component" value="Unassembled WGS sequence"/>
</dbReference>
<dbReference type="OrthoDB" id="5297413at2"/>